<evidence type="ECO:0000313" key="2">
    <source>
        <dbReference type="EMBL" id="SIQ51768.1"/>
    </source>
</evidence>
<feature type="signal peptide" evidence="1">
    <location>
        <begin position="1"/>
        <end position="24"/>
    </location>
</feature>
<accession>A0A1N6TEF3</accession>
<dbReference type="AlphaFoldDB" id="A0A1N6TEF3"/>
<evidence type="ECO:0000256" key="1">
    <source>
        <dbReference type="SAM" id="SignalP"/>
    </source>
</evidence>
<keyword evidence="1" id="KW-0732">Signal</keyword>
<organism evidence="2 3">
    <name type="scientific">Pseudomonas flexibilis</name>
    <dbReference type="NCBI Taxonomy" id="706570"/>
    <lineage>
        <taxon>Bacteria</taxon>
        <taxon>Pseudomonadati</taxon>
        <taxon>Pseudomonadota</taxon>
        <taxon>Gammaproteobacteria</taxon>
        <taxon>Pseudomonadales</taxon>
        <taxon>Pseudomonadaceae</taxon>
        <taxon>Pseudomonas</taxon>
    </lineage>
</organism>
<protein>
    <submittedName>
        <fullName evidence="2">MSHA biogenesis protein MshK</fullName>
    </submittedName>
</protein>
<evidence type="ECO:0000313" key="3">
    <source>
        <dbReference type="Proteomes" id="UP000186079"/>
    </source>
</evidence>
<dbReference type="Proteomes" id="UP000186079">
    <property type="component" value="Unassembled WGS sequence"/>
</dbReference>
<proteinExistence type="predicted"/>
<name>A0A1N6TEF3_9PSED</name>
<dbReference type="EMBL" id="FTMC01000007">
    <property type="protein sequence ID" value="SIQ51768.1"/>
    <property type="molecule type" value="Genomic_DNA"/>
</dbReference>
<gene>
    <name evidence="2" type="ORF">SAMN05421672_10763</name>
</gene>
<reference evidence="2 3" key="1">
    <citation type="submission" date="2017-01" db="EMBL/GenBank/DDBJ databases">
        <authorList>
            <person name="Mah S.A."/>
            <person name="Swanson W.J."/>
            <person name="Moy G.W."/>
            <person name="Vacquier V.D."/>
        </authorList>
    </citation>
    <scope>NUCLEOTIDE SEQUENCE [LARGE SCALE GENOMIC DNA]</scope>
    <source>
        <strain evidence="2 3">ATCC 29606</strain>
    </source>
</reference>
<feature type="chain" id="PRO_5012681327" evidence="1">
    <location>
        <begin position="25"/>
        <end position="114"/>
    </location>
</feature>
<sequence>MRGGSVFRSCLSLALSLMSIPLFAADPTLPPRQALPAAANQPAPILEPLRLQAILRTADSARAVINGQTLRVGDRVDGARVLAIGARSVSVERQGRRSTLQLVSPLLTPSRNTP</sequence>